<reference evidence="5" key="1">
    <citation type="submission" date="2020-10" db="EMBL/GenBank/DDBJ databases">
        <authorList>
            <person name="Gilroy R."/>
        </authorList>
    </citation>
    <scope>NUCLEOTIDE SEQUENCE</scope>
    <source>
        <strain evidence="5">ChiHecec3B27-6122</strain>
    </source>
</reference>
<dbReference type="PANTHER" id="PTHR43523">
    <property type="entry name" value="GLUCOSE-1-PHOSPHATE ADENYLYLTRANSFERASE-RELATED"/>
    <property type="match status" value="1"/>
</dbReference>
<gene>
    <name evidence="5" type="primary">glgD</name>
    <name evidence="5" type="ORF">IAD42_11010</name>
</gene>
<dbReference type="AlphaFoldDB" id="A0A9D1G8D1"/>
<dbReference type="Gene3D" id="3.90.550.10">
    <property type="entry name" value="Spore Coat Polysaccharide Biosynthesis Protein SpsA, Chain A"/>
    <property type="match status" value="1"/>
</dbReference>
<dbReference type="EMBL" id="DVJS01000270">
    <property type="protein sequence ID" value="HIS98494.1"/>
    <property type="molecule type" value="Genomic_DNA"/>
</dbReference>
<dbReference type="SUPFAM" id="SSF53448">
    <property type="entry name" value="Nucleotide-diphospho-sugar transferases"/>
    <property type="match status" value="1"/>
</dbReference>
<dbReference type="NCBIfam" id="TIGR02092">
    <property type="entry name" value="glgD"/>
    <property type="match status" value="1"/>
</dbReference>
<dbReference type="SUPFAM" id="SSF51161">
    <property type="entry name" value="Trimeric LpxA-like enzymes"/>
    <property type="match status" value="1"/>
</dbReference>
<evidence type="ECO:0000259" key="4">
    <source>
        <dbReference type="Pfam" id="PF24894"/>
    </source>
</evidence>
<dbReference type="GO" id="GO:0005978">
    <property type="term" value="P:glycogen biosynthetic process"/>
    <property type="evidence" value="ECO:0007669"/>
    <property type="project" value="UniProtKB-KW"/>
</dbReference>
<keyword evidence="5" id="KW-0548">Nucleotidyltransferase</keyword>
<accession>A0A9D1G8D1</accession>
<dbReference type="InterPro" id="IPR029044">
    <property type="entry name" value="Nucleotide-diphossugar_trans"/>
</dbReference>
<evidence type="ECO:0000313" key="6">
    <source>
        <dbReference type="Proteomes" id="UP000886876"/>
    </source>
</evidence>
<dbReference type="EC" id="2.7.7.27" evidence="5"/>
<evidence type="ECO:0000256" key="1">
    <source>
        <dbReference type="ARBA" id="ARBA00010443"/>
    </source>
</evidence>
<dbReference type="Pfam" id="PF00483">
    <property type="entry name" value="NTP_transferase"/>
    <property type="match status" value="1"/>
</dbReference>
<evidence type="ECO:0000313" key="5">
    <source>
        <dbReference type="EMBL" id="HIS98494.1"/>
    </source>
</evidence>
<feature type="domain" description="Nucleotidyl transferase" evidence="3">
    <location>
        <begin position="6"/>
        <end position="176"/>
    </location>
</feature>
<dbReference type="GO" id="GO:0008878">
    <property type="term" value="F:glucose-1-phosphate adenylyltransferase activity"/>
    <property type="evidence" value="ECO:0007669"/>
    <property type="project" value="UniProtKB-EC"/>
</dbReference>
<evidence type="ECO:0000256" key="2">
    <source>
        <dbReference type="ARBA" id="ARBA00023056"/>
    </source>
</evidence>
<protein>
    <submittedName>
        <fullName evidence="5">Glucose-1-phosphate adenylyltransferase subunit GlgD</fullName>
        <ecNumber evidence="5">2.7.7.27</ecNumber>
    </submittedName>
</protein>
<name>A0A9D1G8D1_9FIRM</name>
<dbReference type="PANTHER" id="PTHR43523:SF6">
    <property type="entry name" value="GLYCOGEN BIOSYNTHESIS PROTEIN GLGD"/>
    <property type="match status" value="1"/>
</dbReference>
<dbReference type="InterPro" id="IPR056818">
    <property type="entry name" value="GlmU/GlgC-like_hexapep"/>
</dbReference>
<organism evidence="5 6">
    <name type="scientific">Candidatus Scatomorpha pullistercoris</name>
    <dbReference type="NCBI Taxonomy" id="2840929"/>
    <lineage>
        <taxon>Bacteria</taxon>
        <taxon>Bacillati</taxon>
        <taxon>Bacillota</taxon>
        <taxon>Clostridia</taxon>
        <taxon>Eubacteriales</taxon>
        <taxon>Candidatus Scatomorpha</taxon>
    </lineage>
</organism>
<keyword evidence="2" id="KW-0320">Glycogen biosynthesis</keyword>
<evidence type="ECO:0000259" key="3">
    <source>
        <dbReference type="Pfam" id="PF00483"/>
    </source>
</evidence>
<dbReference type="InterPro" id="IPR011832">
    <property type="entry name" value="GlgDAde_trans"/>
</dbReference>
<feature type="domain" description="Glucose-1-phosphate adenylyltransferase/Bifunctional protein GlmU-like C-terminal hexapeptide" evidence="4">
    <location>
        <begin position="283"/>
        <end position="352"/>
    </location>
</feature>
<comment type="caution">
    <text evidence="5">The sequence shown here is derived from an EMBL/GenBank/DDBJ whole genome shotgun (WGS) entry which is preliminary data.</text>
</comment>
<reference evidence="5" key="2">
    <citation type="journal article" date="2021" name="PeerJ">
        <title>Extensive microbial diversity within the chicken gut microbiome revealed by metagenomics and culture.</title>
        <authorList>
            <person name="Gilroy R."/>
            <person name="Ravi A."/>
            <person name="Getino M."/>
            <person name="Pursley I."/>
            <person name="Horton D.L."/>
            <person name="Alikhan N.F."/>
            <person name="Baker D."/>
            <person name="Gharbi K."/>
            <person name="Hall N."/>
            <person name="Watson M."/>
            <person name="Adriaenssens E.M."/>
            <person name="Foster-Nyarko E."/>
            <person name="Jarju S."/>
            <person name="Secka A."/>
            <person name="Antonio M."/>
            <person name="Oren A."/>
            <person name="Chaudhuri R.R."/>
            <person name="La Ragione R."/>
            <person name="Hildebrand F."/>
            <person name="Pallen M.J."/>
        </authorList>
    </citation>
    <scope>NUCLEOTIDE SEQUENCE</scope>
    <source>
        <strain evidence="5">ChiHecec3B27-6122</strain>
    </source>
</reference>
<dbReference type="Pfam" id="PF24894">
    <property type="entry name" value="Hexapep_GlmU"/>
    <property type="match status" value="1"/>
</dbReference>
<dbReference type="InterPro" id="IPR011004">
    <property type="entry name" value="Trimer_LpxA-like_sf"/>
</dbReference>
<dbReference type="Gene3D" id="2.160.10.10">
    <property type="entry name" value="Hexapeptide repeat proteins"/>
    <property type="match status" value="1"/>
</dbReference>
<proteinExistence type="inferred from homology"/>
<sequence>MINLHGLILADRSANELRELVMCRTAASVPFAGRYRLIDFALSSLQNAGVRDVGVIMQQDYQSLLDHIGSGKEWDMSRKRGGLRLLPPFGRQSGAGEYVSVIDALLAVRSYLTDVKQDYIFLTRGSLAVNLDLADIMAAHLRSGADVTAVCTPGTPEGTHHRFVTDENGRVTELLFRRSGPGRGVAALEAYIMAKTTLLDIIDRCDSALARHFHRDGLGGLMEAGGTISVYMHEGYAVNIDTVDGYYKANMDMLEARNRHELFPEDRPVYTKGRADVSTYYGEGSSVKNCLVADGCYIEGVVEHCVIFRGVRIEAGAVLKDCIIMQDSVIGAGAQLTNIISDKDVTVGAGVTLAGSPKLPLVVPKGSVL</sequence>
<dbReference type="InterPro" id="IPR005835">
    <property type="entry name" value="NTP_transferase_dom"/>
</dbReference>
<keyword evidence="5" id="KW-0808">Transferase</keyword>
<dbReference type="Proteomes" id="UP000886876">
    <property type="component" value="Unassembled WGS sequence"/>
</dbReference>
<dbReference type="InterPro" id="IPR011831">
    <property type="entry name" value="ADP-Glc_PPase"/>
</dbReference>
<dbReference type="CDD" id="cd04651">
    <property type="entry name" value="LbH_G1P_AT_C"/>
    <property type="match status" value="1"/>
</dbReference>
<comment type="similarity">
    <text evidence="1">Belongs to the bacterial/plant glucose-1-phosphate adenylyltransferase family.</text>
</comment>